<keyword evidence="1 3" id="KW-0732">Signal</keyword>
<dbReference type="InterPro" id="IPR032812">
    <property type="entry name" value="SbsA_Ig"/>
</dbReference>
<evidence type="ECO:0000259" key="4">
    <source>
        <dbReference type="Pfam" id="PF13205"/>
    </source>
</evidence>
<comment type="caution">
    <text evidence="5">The sequence shown here is derived from an EMBL/GenBank/DDBJ whole genome shotgun (WGS) entry which is preliminary data.</text>
</comment>
<reference evidence="6" key="1">
    <citation type="submission" date="2023-05" db="EMBL/GenBank/DDBJ databases">
        <title>Draft genome of Pseudofrankia sp. BMG5.37.</title>
        <authorList>
            <person name="Gtari M."/>
            <person name="Ghodhbane F."/>
            <person name="Sbissi I."/>
        </authorList>
    </citation>
    <scope>NUCLEOTIDE SEQUENCE [LARGE SCALE GENOMIC DNA]</scope>
    <source>
        <strain evidence="6">BMG 814</strain>
    </source>
</reference>
<gene>
    <name evidence="5" type="ORF">QOZ88_14150</name>
</gene>
<organism evidence="5 6">
    <name type="scientific">Blastococcus carthaginiensis</name>
    <dbReference type="NCBI Taxonomy" id="3050034"/>
    <lineage>
        <taxon>Bacteria</taxon>
        <taxon>Bacillati</taxon>
        <taxon>Actinomycetota</taxon>
        <taxon>Actinomycetes</taxon>
        <taxon>Geodermatophilales</taxon>
        <taxon>Geodermatophilaceae</taxon>
        <taxon>Blastococcus</taxon>
    </lineage>
</organism>
<dbReference type="RefSeq" id="WP_306000386.1">
    <property type="nucleotide sequence ID" value="NZ_JASNFN010000016.1"/>
</dbReference>
<dbReference type="EMBL" id="JASNFN010000016">
    <property type="protein sequence ID" value="MDP5183777.1"/>
    <property type="molecule type" value="Genomic_DNA"/>
</dbReference>
<dbReference type="Gene3D" id="2.60.40.1220">
    <property type="match status" value="2"/>
</dbReference>
<feature type="region of interest" description="Disordered" evidence="2">
    <location>
        <begin position="528"/>
        <end position="550"/>
    </location>
</feature>
<evidence type="ECO:0000313" key="5">
    <source>
        <dbReference type="EMBL" id="MDP5183777.1"/>
    </source>
</evidence>
<keyword evidence="6" id="KW-1185">Reference proteome</keyword>
<feature type="domain" description="SbsA Ig-like" evidence="4">
    <location>
        <begin position="431"/>
        <end position="534"/>
    </location>
</feature>
<feature type="domain" description="SbsA Ig-like" evidence="4">
    <location>
        <begin position="543"/>
        <end position="650"/>
    </location>
</feature>
<evidence type="ECO:0000256" key="3">
    <source>
        <dbReference type="SAM" id="SignalP"/>
    </source>
</evidence>
<evidence type="ECO:0000313" key="6">
    <source>
        <dbReference type="Proteomes" id="UP001233673"/>
    </source>
</evidence>
<proteinExistence type="predicted"/>
<dbReference type="InterPro" id="IPR014755">
    <property type="entry name" value="Cu-Rt/internalin_Ig-like"/>
</dbReference>
<sequence>MISTSGPRRPRRPQPTRLLVALAATVGLLAPAVPATAAVGEPVTYLGHTYSSTVTRPSADKPQSKLWYLDGAWWALMVGAGGSQVYIHELLPDHTWRTTGTLVDSRLNSSGDALWSARDGRLYVASRVSGENLKVAAFTYSSATRSWAVAPGFPVSVNSGGGSESASIDQDSLGRLWVTYTRGSRVWVARSDPAGGNWTAGFLPSVVDTSIKSDDLSAVIAFGSSVGVMYSDQVTGRFWFAIHDDADPDDVWRLEDATATLSSVDDHINLKQLVGDPQGRIFAAVKTAANDVAGAPASAPLVGVLSRSGPSDGQGTWAFATAGTIADDHTRPIIMVDATHQELYFLATSPGNGGDIVHKKSPLSTISFPTGRGAPFVDAKPVVNNASGAKEPVTAQTGLVVLAVAEGQKRYVHAEMDLGGGDGGGGGGGDVAPPTVGTSPSAGATEVAVGTSAVATFSEAVQGVTTSTFTLTTDGGSPVPAALTSDPSGTAWTLDPASDLAAGAVYTVTLTGGPDAIRDLAGNALETESSSFTTATAAEPPGDSVEPTVTAKTPAPGATRFSRTGNVTVTFSEPVQDVTTETFVLRNSATGAVVTAVVKRSKDTNKYVLNPSATLPARTSFTATVVGGASGVADLAGNRLAADVGWSFTTRA</sequence>
<feature type="compositionally biased region" description="Low complexity" evidence="2">
    <location>
        <begin position="528"/>
        <end position="539"/>
    </location>
</feature>
<evidence type="ECO:0000256" key="2">
    <source>
        <dbReference type="SAM" id="MobiDB-lite"/>
    </source>
</evidence>
<feature type="chain" id="PRO_5045290647" evidence="3">
    <location>
        <begin position="38"/>
        <end position="652"/>
    </location>
</feature>
<protein>
    <submittedName>
        <fullName evidence="5">Ig-like domain-containing protein</fullName>
    </submittedName>
</protein>
<name>A0ABT9IF06_9ACTN</name>
<feature type="signal peptide" evidence="3">
    <location>
        <begin position="1"/>
        <end position="37"/>
    </location>
</feature>
<evidence type="ECO:0000256" key="1">
    <source>
        <dbReference type="ARBA" id="ARBA00022729"/>
    </source>
</evidence>
<dbReference type="Pfam" id="PF13205">
    <property type="entry name" value="Big_5"/>
    <property type="match status" value="2"/>
</dbReference>
<dbReference type="Proteomes" id="UP001233673">
    <property type="component" value="Unassembled WGS sequence"/>
</dbReference>
<accession>A0ABT9IF06</accession>